<dbReference type="EMBL" id="FOYV01000001">
    <property type="protein sequence ID" value="SFR40214.1"/>
    <property type="molecule type" value="Genomic_DNA"/>
</dbReference>
<gene>
    <name evidence="5" type="ORF">SAMN04488073_0518</name>
</gene>
<dbReference type="Gene3D" id="2.60.40.10">
    <property type="entry name" value="Immunoglobulins"/>
    <property type="match status" value="1"/>
</dbReference>
<evidence type="ECO:0000313" key="6">
    <source>
        <dbReference type="Proteomes" id="UP000199290"/>
    </source>
</evidence>
<evidence type="ECO:0000256" key="2">
    <source>
        <dbReference type="SAM" id="MobiDB-lite"/>
    </source>
</evidence>
<dbReference type="Pfam" id="PF07691">
    <property type="entry name" value="PA14"/>
    <property type="match status" value="2"/>
</dbReference>
<dbReference type="InterPro" id="IPR013783">
    <property type="entry name" value="Ig-like_fold"/>
</dbReference>
<dbReference type="PANTHER" id="PTHR46769">
    <property type="entry name" value="POLYCYSTIC KIDNEY AND HEPATIC DISEASE 1 (AUTOSOMAL RECESSIVE)-LIKE 1"/>
    <property type="match status" value="1"/>
</dbReference>
<dbReference type="OrthoDB" id="9785394at2"/>
<accession>A0A1I6GDC1</accession>
<dbReference type="SMART" id="SM00758">
    <property type="entry name" value="PA14"/>
    <property type="match status" value="2"/>
</dbReference>
<dbReference type="SMART" id="SM00060">
    <property type="entry name" value="FN3"/>
    <property type="match status" value="1"/>
</dbReference>
<dbReference type="PROSITE" id="PS50853">
    <property type="entry name" value="FN3"/>
    <property type="match status" value="1"/>
</dbReference>
<dbReference type="PANTHER" id="PTHR46769:SF2">
    <property type="entry name" value="FIBROCYSTIN-L ISOFORM 2 PRECURSOR-RELATED"/>
    <property type="match status" value="1"/>
</dbReference>
<sequence>MAAIKALGLGTALVAITGCQSWQYRDIEQLPPTASIPQTSEPGKVDVWYYDAISGNYVQSLLDAAKYPDNPDEVTELTELRRATSRANNYGTLIRGFIEPPETGEYTFFVSGDDQTQFWLSDSQAPESLVQIASTMAVPLDTFNRYSSQTSPIQFLEAGKKYYFELRHKEGGWDDHFTVAWSGPGFSQQTIGSSALHTWAVEAPGAAPELTPEQAYHLGYHIGYFDAQQNLSFNKAYPPLDQDKDGLYDNWEIIFGLDPSNAADATSDTDNDLLSATDEFWARTSPIAEDTDSDGLPDGYEYAYGLDPTDPADATSDLDGDGYSALQEYQAGTDPTNLEDAPAPEEVYEAGFVGQYFTGTDFGTFVRAEENASINFNWGSGSPATDLPKDRFSIRWQGWFTPPHNDGMREYTFTTTTDDGVRLLLNGAPIINQWKNQSPTTYSATASLEAGTPVAVTMEYFEYGWGATAVLNISDTASGEVLAPASTVSRLALNSEFAESSLNDGVDDLYKLRYGLPLMQPVADSVFNSSGITVLEAYQSGLHPYTLEPVSEPQSPATSSPGETTSSTGSVTLSWTPPGTRVDGSSISLSEIDSYRINYGQDPNNLTEVISVPAGTTSTTITDLAPGLWYFTIQVIDTNGLSSEPSEPVQHTVE</sequence>
<feature type="domain" description="PA14" evidence="4">
    <location>
        <begin position="38"/>
        <end position="195"/>
    </location>
</feature>
<organism evidence="5 6">
    <name type="scientific">Marinobacter gudaonensis</name>
    <dbReference type="NCBI Taxonomy" id="375760"/>
    <lineage>
        <taxon>Bacteria</taxon>
        <taxon>Pseudomonadati</taxon>
        <taxon>Pseudomonadota</taxon>
        <taxon>Gammaproteobacteria</taxon>
        <taxon>Pseudomonadales</taxon>
        <taxon>Marinobacteraceae</taxon>
        <taxon>Marinobacter</taxon>
    </lineage>
</organism>
<dbReference type="PROSITE" id="PS51257">
    <property type="entry name" value="PROKAR_LIPOPROTEIN"/>
    <property type="match status" value="1"/>
</dbReference>
<dbReference type="InterPro" id="IPR036116">
    <property type="entry name" value="FN3_sf"/>
</dbReference>
<dbReference type="STRING" id="375760.SAMN04488073_0518"/>
<dbReference type="SUPFAM" id="SSF49265">
    <property type="entry name" value="Fibronectin type III"/>
    <property type="match status" value="1"/>
</dbReference>
<dbReference type="RefSeq" id="WP_091985660.1">
    <property type="nucleotide sequence ID" value="NZ_FOYV01000001.1"/>
</dbReference>
<dbReference type="InterPro" id="IPR011658">
    <property type="entry name" value="PA14_dom"/>
</dbReference>
<dbReference type="CDD" id="cd00063">
    <property type="entry name" value="FN3"/>
    <property type="match status" value="1"/>
</dbReference>
<evidence type="ECO:0000256" key="1">
    <source>
        <dbReference type="ARBA" id="ARBA00022729"/>
    </source>
</evidence>
<feature type="region of interest" description="Disordered" evidence="2">
    <location>
        <begin position="545"/>
        <end position="579"/>
    </location>
</feature>
<dbReference type="Proteomes" id="UP000199290">
    <property type="component" value="Unassembled WGS sequence"/>
</dbReference>
<dbReference type="AlphaFoldDB" id="A0A1I6GDC1"/>
<dbReference type="InterPro" id="IPR052387">
    <property type="entry name" value="Fibrocystin"/>
</dbReference>
<proteinExistence type="predicted"/>
<reference evidence="6" key="1">
    <citation type="submission" date="2016-10" db="EMBL/GenBank/DDBJ databases">
        <authorList>
            <person name="Varghese N."/>
            <person name="Submissions S."/>
        </authorList>
    </citation>
    <scope>NUCLEOTIDE SEQUENCE [LARGE SCALE GENOMIC DNA]</scope>
    <source>
        <strain evidence="6">CGMCC 1.6294</strain>
    </source>
</reference>
<dbReference type="InterPro" id="IPR037524">
    <property type="entry name" value="PA14/GLEYA"/>
</dbReference>
<dbReference type="InterPro" id="IPR003961">
    <property type="entry name" value="FN3_dom"/>
</dbReference>
<keyword evidence="1" id="KW-0732">Signal</keyword>
<dbReference type="Pfam" id="PF00041">
    <property type="entry name" value="fn3"/>
    <property type="match status" value="1"/>
</dbReference>
<evidence type="ECO:0000313" key="5">
    <source>
        <dbReference type="EMBL" id="SFR40214.1"/>
    </source>
</evidence>
<protein>
    <submittedName>
        <fullName evidence="5">Fibronectin type III domain-containing protein</fullName>
    </submittedName>
</protein>
<dbReference type="Gene3D" id="3.90.182.10">
    <property type="entry name" value="Toxin - Anthrax Protective Antigen,domain 1"/>
    <property type="match status" value="2"/>
</dbReference>
<dbReference type="SUPFAM" id="SSF56988">
    <property type="entry name" value="Anthrax protective antigen"/>
    <property type="match status" value="2"/>
</dbReference>
<feature type="domain" description="Fibronectin type-III" evidence="3">
    <location>
        <begin position="557"/>
        <end position="654"/>
    </location>
</feature>
<name>A0A1I6GDC1_9GAMM</name>
<feature type="compositionally biased region" description="Low complexity" evidence="2">
    <location>
        <begin position="555"/>
        <end position="576"/>
    </location>
</feature>
<evidence type="ECO:0000259" key="4">
    <source>
        <dbReference type="PROSITE" id="PS51820"/>
    </source>
</evidence>
<dbReference type="PROSITE" id="PS51820">
    <property type="entry name" value="PA14"/>
    <property type="match status" value="2"/>
</dbReference>
<keyword evidence="6" id="KW-1185">Reference proteome</keyword>
<feature type="domain" description="PA14" evidence="4">
    <location>
        <begin position="347"/>
        <end position="487"/>
    </location>
</feature>
<evidence type="ECO:0000259" key="3">
    <source>
        <dbReference type="PROSITE" id="PS50853"/>
    </source>
</evidence>